<accession>A0A1L6MUZ8</accession>
<dbReference type="Proteomes" id="UP000185544">
    <property type="component" value="Chromosome"/>
</dbReference>
<dbReference type="InterPro" id="IPR024705">
    <property type="entry name" value="Ssp411"/>
</dbReference>
<dbReference type="OrthoDB" id="9762614at2"/>
<feature type="region of interest" description="Disordered" evidence="1">
    <location>
        <begin position="92"/>
        <end position="111"/>
    </location>
</feature>
<dbReference type="STRING" id="1882918.BCY86_00240"/>
<dbReference type="EMBL" id="CP016908">
    <property type="protein sequence ID" value="APR99275.1"/>
    <property type="molecule type" value="Genomic_DNA"/>
</dbReference>
<gene>
    <name evidence="2" type="ORF">BCY86_00240</name>
</gene>
<evidence type="ECO:0000256" key="1">
    <source>
        <dbReference type="SAM" id="MobiDB-lite"/>
    </source>
</evidence>
<protein>
    <submittedName>
        <fullName evidence="2">Uncharacterized protein</fullName>
    </submittedName>
</protein>
<reference evidence="2 3" key="1">
    <citation type="submission" date="2016-08" db="EMBL/GenBank/DDBJ databases">
        <title>Identification and validation of antigenic proteins from Pajaroellobacter abortibovis using de-novo genome sequence assembly and reverse vaccinology.</title>
        <authorList>
            <person name="Welly B.T."/>
            <person name="Miller M.R."/>
            <person name="Stott J.L."/>
            <person name="Blanchard M.T."/>
            <person name="Islas-Trejo A.D."/>
            <person name="O'Rourke S.M."/>
            <person name="Young A.E."/>
            <person name="Medrano J.F."/>
            <person name="Van Eenennaam A.L."/>
        </authorList>
    </citation>
    <scope>NUCLEOTIDE SEQUENCE [LARGE SCALE GENOMIC DNA]</scope>
    <source>
        <strain evidence="2 3">BTF92-0548A/99-0131</strain>
    </source>
</reference>
<organism evidence="2 3">
    <name type="scientific">Pajaroellobacter abortibovis</name>
    <dbReference type="NCBI Taxonomy" id="1882918"/>
    <lineage>
        <taxon>Bacteria</taxon>
        <taxon>Pseudomonadati</taxon>
        <taxon>Myxococcota</taxon>
        <taxon>Polyangia</taxon>
        <taxon>Polyangiales</taxon>
        <taxon>Polyangiaceae</taxon>
    </lineage>
</organism>
<dbReference type="PANTHER" id="PTHR42899:SF1">
    <property type="entry name" value="SPERMATOGENESIS-ASSOCIATED PROTEIN 20"/>
    <property type="match status" value="1"/>
</dbReference>
<evidence type="ECO:0000313" key="3">
    <source>
        <dbReference type="Proteomes" id="UP000185544"/>
    </source>
</evidence>
<keyword evidence="3" id="KW-1185">Reference proteome</keyword>
<dbReference type="KEGG" id="pabo:BCY86_00240"/>
<name>A0A1L6MUZ8_9BACT</name>
<dbReference type="AlphaFoldDB" id="A0A1L6MUZ8"/>
<dbReference type="PANTHER" id="PTHR42899">
    <property type="entry name" value="SPERMATOGENESIS-ASSOCIATED PROTEIN 20"/>
    <property type="match status" value="1"/>
</dbReference>
<sequence>MLSVCSSLEKVASTWQLDVSTAGAAPERACHVLLKEREKQIKPFRDEKIITDWNGLMIGSLVRTAIAVDAPWMLESARRAFAELSQIGKKEEGNTLVSRHQKGGLPKEKAV</sequence>
<evidence type="ECO:0000313" key="2">
    <source>
        <dbReference type="EMBL" id="APR99275.1"/>
    </source>
</evidence>
<dbReference type="RefSeq" id="WP_075275909.1">
    <property type="nucleotide sequence ID" value="NZ_CP016908.1"/>
</dbReference>
<proteinExistence type="predicted"/>